<feature type="region of interest" description="Disordered" evidence="1">
    <location>
        <begin position="703"/>
        <end position="725"/>
    </location>
</feature>
<feature type="compositionally biased region" description="Basic and acidic residues" evidence="1">
    <location>
        <begin position="582"/>
        <end position="597"/>
    </location>
</feature>
<feature type="region of interest" description="Disordered" evidence="1">
    <location>
        <begin position="3823"/>
        <end position="3903"/>
    </location>
</feature>
<feature type="region of interest" description="Disordered" evidence="1">
    <location>
        <begin position="1624"/>
        <end position="1653"/>
    </location>
</feature>
<evidence type="ECO:0000313" key="4">
    <source>
        <dbReference type="Proteomes" id="UP000733379"/>
    </source>
</evidence>
<feature type="compositionally biased region" description="Low complexity" evidence="1">
    <location>
        <begin position="1842"/>
        <end position="1851"/>
    </location>
</feature>
<feature type="compositionally biased region" description="Basic and acidic residues" evidence="1">
    <location>
        <begin position="1323"/>
        <end position="1337"/>
    </location>
</feature>
<evidence type="ECO:0000256" key="1">
    <source>
        <dbReference type="SAM" id="MobiDB-lite"/>
    </source>
</evidence>
<feature type="region of interest" description="Disordered" evidence="1">
    <location>
        <begin position="3559"/>
        <end position="3666"/>
    </location>
</feature>
<comment type="caution">
    <text evidence="3">The sequence shown here is derived from an EMBL/GenBank/DDBJ whole genome shotgun (WGS) entry which is preliminary data.</text>
</comment>
<protein>
    <recommendedName>
        <fullName evidence="2">Outer membrane channel protein CpnT-like N-terminal domain-containing protein</fullName>
    </recommendedName>
</protein>
<accession>A0ABS6B3P4</accession>
<gene>
    <name evidence="3" type="ORF">KO481_25775</name>
</gene>
<feature type="region of interest" description="Disordered" evidence="1">
    <location>
        <begin position="1918"/>
        <end position="1996"/>
    </location>
</feature>
<dbReference type="RefSeq" id="WP_215920580.1">
    <property type="nucleotide sequence ID" value="NZ_JAHKNI010000009.1"/>
</dbReference>
<feature type="compositionally biased region" description="Basic and acidic residues" evidence="1">
    <location>
        <begin position="1272"/>
        <end position="1284"/>
    </location>
</feature>
<feature type="compositionally biased region" description="Low complexity" evidence="1">
    <location>
        <begin position="3159"/>
        <end position="3175"/>
    </location>
</feature>
<feature type="domain" description="Outer membrane channel protein CpnT-like N-terminal" evidence="2">
    <location>
        <begin position="8"/>
        <end position="135"/>
    </location>
</feature>
<proteinExistence type="predicted"/>
<dbReference type="EMBL" id="JAHKNI010000009">
    <property type="protein sequence ID" value="MBU3064927.1"/>
    <property type="molecule type" value="Genomic_DNA"/>
</dbReference>
<feature type="compositionally biased region" description="Pro residues" evidence="1">
    <location>
        <begin position="3325"/>
        <end position="3336"/>
    </location>
</feature>
<feature type="compositionally biased region" description="Gly residues" evidence="1">
    <location>
        <begin position="614"/>
        <end position="623"/>
    </location>
</feature>
<sequence>MSWARLPSWLWPTAEILNFGQSYPNGDPDQMRAFGDQWSGLADQLEGWIDAIKNAVQDVGAHLVGESEASFHQQSDYMISDGQTNLESTVASMRQVQGMTYNAATSIDYTQQLQDFFCAMTAYQVAQLAMTAAGNAAAPGVYAAFRQLVRLAFQDCSEVVARDAEADAIAAMLAEQMPKVFEHFGTDISQKVAQDLGEKAAQTIGRDGLSTIGRDAAGDLGASAARHAGEDLVGQGARIAGRDMAADVAGQGGRAAARDVAADFVGQAGGAAGRHALVDLATDGAGDIARRQLGEAAARDGAGLITKVGGDAAEKAAAKLPLKAIGQEAAQDAASAAAKQAADQAAKEAAKKAALKELAKSAAHEGFRQARQGAALDLAIQADQIVRGQRSGFDTEQFLSTALSWGGGVVLGHPAGEVVGKKLAQEGFVTRFLVGTGVAAALNVPGMALGDTAGRALFQAGEAGLGVLDPTGGHQADWSHLTSGLNPQQFLAIGAMHGLGMVNSDLAMHKGIVAPADFHQINEMFGNLAVRSTAPDATGPDDGFRQDYQHRLGKAYAEARAHVARSPRDPVPLKKFQRLRQELDARQGVTSDRRTGEVPKPSAGPANRTTEVTGRGGATGGRGANDPAGTKNLAGDPARGGMTGARSAAAAAGPVVSHRAESAVSPSESAIAAGPGPGRAEVSVGASADTQVPNAVVPQSEPVAVGSSEGIPPQEHNTPAVEPPAVSDAAVRQPVLASVAAGGGVRAEPLSGAGPITSSIADAASAVSRPDTSVPQSAAANIAGFEAVHAEVRGGAGPGAAMTPDAAVPQRNSSVAGGGNGGSEGAPERWSAGAAPPDLRVSPTAGDAARPPLETSEPVAGQIGVDGAGHPAGGAGPAGPSEAGEHSGVPTSTSADAAGLPYRDHGIGEAGPPGAESPAGVDSHGVVASGDHVDAEHGIAAIGRESAGYGDLHEAVVDARAQADQRWIGALADAGVDVAAADPAAVAALRDAAANDHAFVGRNGQLDRGPRDAARREFADAARAVGIDVDATDPARLRALRDTAVRDRETQERLDRLNRAAETVGDEADPALLAYARAMVAHHDASVRFDEATADLPEHAAWLLRSPANRFGAVDTLTRLLSGGNGIELTDAQRAELHDAVIGYQLTGIESATARAHIDAAHAAGDGSESDAAPPTGQLRRGLSGTLPGPVPDRVEDLPAGATAEPSSAATRRPADELAGMDGSVPRPTSGDGGEARAEPAMIPGSEPVTGTIPRRPEENLRPEMATGHPVGEGRRAARPDLGDGSRPPGPAHDAGGGRHGGAEYGSGKRDSGKPGLGLSEVYTRESGDEVLPERVLEPGSADATGAGSGHAVAEHDPGSSHTEAPEHRAPGDAAKNAECGIRALRRLLLRFGERSGIRLPARLIGVEGMSRDELVGATGGRLEEQFTRHTDVADRVPDGGAALVVDMYGRSDGNRVGGHAYLLWREGDRITVEDLGTGEVHEDLSRLSDDVESIGAIFLDHEGVPVDRIDEPTRERLLREAQEQVAEADWVGVGRVREPPGSGEEQRRFGDHPMPAVLRFLAQHGVEHAADPEAPLDPADPGYVPRLIEAIGLREALGNHPDPSRALRELAEEVRVQGEIRGARGGEFFGPSEKSVGSPPSAATPRVRSPQNAREELLRGLGLRQEDLASADRGNILEQLKVRNILRAAAIEALADHALRADAAATPEEGARLGAIRDDWARRLGANAADFETPTGAARRLADLRAGVIQRAHDIADLVALDTALHDPEQQGHQIVVELGRERVRLRVESDDAGGWRVVDEVPRESVSAEHADDAAGAGRKSWLRRLWQGFFAPPIRPHTGAPSGSGSALPSPPHGEPHPDIASGGAGMEHGMSLLDHLSAVNDFVTKLPIGLTADVISIVTNRERVGNFFRNRHRDSELPPARLSDGTLYEPENSEADPKLRAQLVLPDGQRDHLNRRTTPPDSEPPVVEQRPSLAEPSHPANGEQHTPSSEDGAVLQDWLREADALRTRRREVAEAIVELARDHGLDLPDLTHESVQRAVDHLEYRIVRRTAVIDGWAEASEAYRNQDGRIRFNRYPSIDDNEPTQRFQLDGARAAGDDLFEILLRWQSLPNKTAPLPPVWHDLFDSDGNLSKSVLPSLFVNALRREQIVQQRASWEEMLAEDPSRDPERMAEARIEMSARTGVGIWALEELRSLAREYESVDDKFRAVSETLVHLAGEEWLAHDPNATQVEHNVWRVGGQPHRLVVLDAALEHDEILARTLAKYPSLAVAVNRGDLVPDYRLGWVEPDGSVRIGQLGAPQVRHLDGIVDGRRVRVTLIREGNGAWHPVLEHPIDPAPAAGASNYPAAHNASAGVPRSRAEVEQDLHALGKRLGLKEPGDLLRRGLELVEAEQLRNGVRAVQIEALVDYARSATEIEEFRGLGQAHGDLASRLGVAARDLTPERIASVLSDPHLGKSARRRIAKELTKFAGEVRSADPAAVDGARDRLARRLGCEPKDFLPKKRDENLKSVPDETGLSSKRLSKAIRRAVRLEGDGPDAARALTEYARTLMTLDESAKAWAGDTRADPRVVGSGISTLSDTAYADLYSLIRKEVGTDEATPEQIAERLVDPSLAKQQRQVLVEALVDCVREVGPDHSGEIASARDRLARQLEPFLRLGLRQEDLYGERYDDDFHRHRDATGITDAKYLTKKLDRAARHSPDHALAEPVADFVRAVLNAEPFARRPEAAPVAGGEMPVHDDTSPAHLRDVIGNLAEFADRLGGTVHTADEDGVHRDWARIIGLDTASEELEKLPEYVKRYKELNDPKSEGYRNLEKKYEKHAKAYKKRGKNWQKQFQDRRRKMRGAAQAEIQRRIKNYVRVFDAYRDGVVEKHERLSPQELARVHAELRDEVRRRATHLARAATLLDEHRAAVAVGRQDELAAAAEAVRDAVQARGVAEQQLQAAIDRVAEVEQDAADRGDPAAPGKPRFDTVTDRRQLPLVLGRLRGHVMPEDTQQQRDAAQERRDAYDELERAAGDYHDAVEAVVQAEKHHEDLAVRDALLSADADPLAGEPRVGIIEGPPRRVAVVVRGESETPVEALEHAVELRPAIDAIAGPNRKNVVVLRVLIDSNEVTTVHREDPPEQPGGTAAAPPPDSSGSGGGGRAGSASDEPDTEAGQVGASGASPSGSSGTASGGRSGPASGESDVAAAQQGRPAAPPPDRSGSGGGRSGPADGPDAETARSEPSAGSAADVQSSGGGGRSGAASGEPDAEAGQEGASAAPPPGTSGSGSGGRSGSASGEPDAGAARSDPSGRSAADVSGSGDGRRSGSASGGPDNEAAHPTPPASPPPAPAGGPSGSTPSHQGSSPSGWTTVGAARPHRPTTFAAEIADCVTQIADQVAVRDRALADVRESARSLEVEHWDTLDADQLKVQIQAAQVALEDHIQELWARGATGGRLYSFFDEVEEAERKLVAAGPHVKAGTRRLSDFHVAADAVATLRGEAARLLARDVIASEQATPVPGQKFVALLPGRPTRLLVVSNSPEPDWLIGRDIRNAQAKNGVAIFFRQTRVDEAGQGTVIDLRPPEAGEPMPQGARAPEQPRGEVESPGDGTAGHTGPRVHGRPDGADPRTAQSDSGRGRRSADGTAHSHGDGAHTNDPAAVHNSGAAVPADGPAAETGHGRGGGQCAVLGLRELLRMFGRISGIRLPARLVGLEGMSTGEIEACAGGAFRDFNGGRADVAAELLGTPDEQARGVKHGAAALVVEMFSGRDAHGVGGHAFLMVNEGNRIVVRDLGIVKEFTDLSRRPGDVPVKAILFDRNGHPDIPIDDRERDEKAHDAIHQLGDANRVGIGRPRESPGEGERARDEENAAAGGGHGGGQPPTVHHDPNSGAPTGHEPPVPSDLDPAQPETLEPAHPSVRRAGAENVASYLFGLELDENLAAPAVYRSVDGPGEDGAVTEIPRNLSSSAPKDSYRIEDQRLMAVHDYVIGIGVRSRDTYATSSEGRPVVIDNPGAFPRRGASGLAHPTIYSDFVMLQLDKPLPADLLAKVRAIDLPTLRSRMLQSGLGRDEIDAMFDRLHEIREHGRITGEAWHGAIDSPDALARSRLSQYIPPHRRAAFRFWDVPTDDRRPDVTGGGIADPGGTAPHAVPSAPADEPYQFSGKGIRYKAQKGKSDPYVMSDGDEQGRLAGKVLVRQMQQSLRDSVGAAAKALMPEFGIRDINHLAGKKLEPAIAAQEAAIDQSSLSDAEKQEKISRLYDLRGIAERYHNIGPNMVDTSRQIGDIPGFAYANDPAVHPNAVVMLPLDTVWEGGGSFDVPLFVPARAGEPPIFKAIENKGLGSPLGTADTPTGRAQQGAPEYYARTLEIEKNLARVLNETPETMRARGIDPDSPAARKLLQARDELLGAFHDGTLVFQYELARTDINGSTTITKFVLERDGTPVSVQAIGGIIRGRTATTRVIT</sequence>
<keyword evidence="4" id="KW-1185">Reference proteome</keyword>
<reference evidence="3 4" key="1">
    <citation type="submission" date="2021-06" db="EMBL/GenBank/DDBJ databases">
        <title>Actinomycetes sequencing.</title>
        <authorList>
            <person name="Shan Q."/>
        </authorList>
    </citation>
    <scope>NUCLEOTIDE SEQUENCE [LARGE SCALE GENOMIC DNA]</scope>
    <source>
        <strain evidence="3 4">NEAU-G5</strain>
    </source>
</reference>
<feature type="compositionally biased region" description="Basic and acidic residues" evidence="1">
    <location>
        <begin position="1353"/>
        <end position="1371"/>
    </location>
</feature>
<feature type="region of interest" description="Disordered" evidence="1">
    <location>
        <begin position="1836"/>
        <end position="1870"/>
    </location>
</feature>
<name>A0ABS6B3P4_9NOCA</name>
<feature type="compositionally biased region" description="Gly residues" evidence="1">
    <location>
        <begin position="864"/>
        <end position="877"/>
    </location>
</feature>
<dbReference type="InterPro" id="IPR057746">
    <property type="entry name" value="CpnT-like_N"/>
</dbReference>
<organism evidence="3 4">
    <name type="scientific">Nocardia albiluteola</name>
    <dbReference type="NCBI Taxonomy" id="2842303"/>
    <lineage>
        <taxon>Bacteria</taxon>
        <taxon>Bacillati</taxon>
        <taxon>Actinomycetota</taxon>
        <taxon>Actinomycetes</taxon>
        <taxon>Mycobacteriales</taxon>
        <taxon>Nocardiaceae</taxon>
        <taxon>Nocardia</taxon>
    </lineage>
</organism>
<feature type="compositionally biased region" description="Low complexity" evidence="1">
    <location>
        <begin position="3182"/>
        <end position="3198"/>
    </location>
</feature>
<feature type="compositionally biased region" description="Low complexity" evidence="1">
    <location>
        <begin position="644"/>
        <end position="653"/>
    </location>
</feature>
<feature type="region of interest" description="Disordered" evidence="1">
    <location>
        <begin position="582"/>
        <end position="683"/>
    </location>
</feature>
<feature type="compositionally biased region" description="Basic and acidic residues" evidence="1">
    <location>
        <begin position="3836"/>
        <end position="3851"/>
    </location>
</feature>
<evidence type="ECO:0000259" key="2">
    <source>
        <dbReference type="Pfam" id="PF25547"/>
    </source>
</evidence>
<feature type="region of interest" description="Disordered" evidence="1">
    <location>
        <begin position="796"/>
        <end position="924"/>
    </location>
</feature>
<feature type="compositionally biased region" description="Basic and acidic residues" evidence="1">
    <location>
        <begin position="3620"/>
        <end position="3638"/>
    </location>
</feature>
<dbReference type="Pfam" id="PF25547">
    <property type="entry name" value="WXG100_2"/>
    <property type="match status" value="1"/>
</dbReference>
<evidence type="ECO:0000313" key="3">
    <source>
        <dbReference type="EMBL" id="MBU3064927.1"/>
    </source>
</evidence>
<feature type="region of interest" description="Disordered" evidence="1">
    <location>
        <begin position="1161"/>
        <end position="1375"/>
    </location>
</feature>
<dbReference type="Proteomes" id="UP000733379">
    <property type="component" value="Unassembled WGS sequence"/>
</dbReference>
<feature type="region of interest" description="Disordered" evidence="1">
    <location>
        <begin position="3117"/>
        <end position="3360"/>
    </location>
</feature>